<sequence length="168" mass="19440">MEVYGYQTPLPAAISTKVFVTARSTKNCKHNKNDSSNYQLTSTRRCYVKKTFSDKEDNIEKFRKQKPFKESDDGVRAIAAPPPVDTRTLDREVCTLVDVLIDYDRQEGGLNLSIRYGDKKDFRWIIYCLNTSSSLFELLNEESEGLNKYFFHGQFASVFFNHHNKLTS</sequence>
<organism evidence="1 2">
    <name type="scientific">Oedothorax gibbosus</name>
    <dbReference type="NCBI Taxonomy" id="931172"/>
    <lineage>
        <taxon>Eukaryota</taxon>
        <taxon>Metazoa</taxon>
        <taxon>Ecdysozoa</taxon>
        <taxon>Arthropoda</taxon>
        <taxon>Chelicerata</taxon>
        <taxon>Arachnida</taxon>
        <taxon>Araneae</taxon>
        <taxon>Araneomorphae</taxon>
        <taxon>Entelegynae</taxon>
        <taxon>Araneoidea</taxon>
        <taxon>Linyphiidae</taxon>
        <taxon>Erigoninae</taxon>
        <taxon>Oedothorax</taxon>
    </lineage>
</organism>
<keyword evidence="2" id="KW-1185">Reference proteome</keyword>
<name>A0AAV6V0T8_9ARAC</name>
<gene>
    <name evidence="1" type="ORF">JTE90_014451</name>
</gene>
<evidence type="ECO:0000313" key="2">
    <source>
        <dbReference type="Proteomes" id="UP000827092"/>
    </source>
</evidence>
<accession>A0AAV6V0T8</accession>
<dbReference type="Proteomes" id="UP000827092">
    <property type="component" value="Unassembled WGS sequence"/>
</dbReference>
<dbReference type="AlphaFoldDB" id="A0AAV6V0T8"/>
<reference evidence="1 2" key="1">
    <citation type="journal article" date="2022" name="Nat. Ecol. Evol.">
        <title>A masculinizing supergene underlies an exaggerated male reproductive morph in a spider.</title>
        <authorList>
            <person name="Hendrickx F."/>
            <person name="De Corte Z."/>
            <person name="Sonet G."/>
            <person name="Van Belleghem S.M."/>
            <person name="Kostlbacher S."/>
            <person name="Vangestel C."/>
        </authorList>
    </citation>
    <scope>NUCLEOTIDE SEQUENCE [LARGE SCALE GENOMIC DNA]</scope>
    <source>
        <strain evidence="1">W744_W776</strain>
    </source>
</reference>
<dbReference type="EMBL" id="JAFNEN010000186">
    <property type="protein sequence ID" value="KAG8190347.1"/>
    <property type="molecule type" value="Genomic_DNA"/>
</dbReference>
<comment type="caution">
    <text evidence="1">The sequence shown here is derived from an EMBL/GenBank/DDBJ whole genome shotgun (WGS) entry which is preliminary data.</text>
</comment>
<proteinExistence type="predicted"/>
<protein>
    <submittedName>
        <fullName evidence="1">Uncharacterized protein</fullName>
    </submittedName>
</protein>
<evidence type="ECO:0000313" key="1">
    <source>
        <dbReference type="EMBL" id="KAG8190347.1"/>
    </source>
</evidence>